<dbReference type="AlphaFoldDB" id="A0A2N8ZHH0"/>
<dbReference type="RefSeq" id="WP_102523698.1">
    <property type="nucleotide sequence ID" value="NZ_LT960611.1"/>
</dbReference>
<dbReference type="KEGG" id="vta:A3411"/>
<accession>A0A2N8ZHH0</accession>
<evidence type="ECO:0000313" key="3">
    <source>
        <dbReference type="EMBL" id="SON51358.1"/>
    </source>
</evidence>
<name>A0A2N8ZHH0_9VIBR</name>
<dbReference type="EMBL" id="LT960611">
    <property type="protein sequence ID" value="SON51358.1"/>
    <property type="molecule type" value="Genomic_DNA"/>
</dbReference>
<keyword evidence="2" id="KW-0812">Transmembrane</keyword>
<gene>
    <name evidence="3" type="ORF">VTAP4600_A3411</name>
</gene>
<feature type="region of interest" description="Disordered" evidence="1">
    <location>
        <begin position="266"/>
        <end position="314"/>
    </location>
</feature>
<sequence length="314" mass="35345">MLEILKNVLETLKKLFTNHITNVVVIVHIAVVYGIYNYDPTLYPDFFIVWFAGIILSAVELGSRYKDEPSSVLTSSPGVMYLVINGLICCFGFFLIQNFSWHFEVDEILPLMAQRTMDIMQAALGSMMIMRSSFIKLGNDSQTDLGLNIVLKKLLAMVDREVDRVRATKRSKDVTALLKGTSYSDTRNKVITYCLDVMQNISPDERRKLKFELNAIDAQDECVDRTTRKYSAGLLIYNIVGQSVLESAVRDLGLYSSVECKESELSVDPQEEFESVRDTFEDMLDTPSPPPNGNSKSVEEGSEPTETQADKAIE</sequence>
<dbReference type="Proteomes" id="UP000235828">
    <property type="component" value="Chromosome A"/>
</dbReference>
<feature type="transmembrane region" description="Helical" evidence="2">
    <location>
        <begin position="79"/>
        <end position="99"/>
    </location>
</feature>
<protein>
    <submittedName>
        <fullName evidence="3">Uncharacterized protein</fullName>
    </submittedName>
</protein>
<evidence type="ECO:0000256" key="2">
    <source>
        <dbReference type="SAM" id="Phobius"/>
    </source>
</evidence>
<evidence type="ECO:0000256" key="1">
    <source>
        <dbReference type="SAM" id="MobiDB-lite"/>
    </source>
</evidence>
<keyword evidence="2" id="KW-0472">Membrane</keyword>
<feature type="transmembrane region" description="Helical" evidence="2">
    <location>
        <begin position="20"/>
        <end position="36"/>
    </location>
</feature>
<feature type="transmembrane region" description="Helical" evidence="2">
    <location>
        <begin position="42"/>
        <end position="59"/>
    </location>
</feature>
<keyword evidence="2" id="KW-1133">Transmembrane helix</keyword>
<organism evidence="3 4">
    <name type="scientific">Vibrio tapetis subsp. tapetis</name>
    <dbReference type="NCBI Taxonomy" id="1671868"/>
    <lineage>
        <taxon>Bacteria</taxon>
        <taxon>Pseudomonadati</taxon>
        <taxon>Pseudomonadota</taxon>
        <taxon>Gammaproteobacteria</taxon>
        <taxon>Vibrionales</taxon>
        <taxon>Vibrionaceae</taxon>
        <taxon>Vibrio</taxon>
    </lineage>
</organism>
<dbReference type="OrthoDB" id="7992681at2"/>
<keyword evidence="4" id="KW-1185">Reference proteome</keyword>
<proteinExistence type="predicted"/>
<reference evidence="3 4" key="1">
    <citation type="submission" date="2017-10" db="EMBL/GenBank/DDBJ databases">
        <authorList>
            <person name="Banno H."/>
            <person name="Chua N.-H."/>
        </authorList>
    </citation>
    <scope>NUCLEOTIDE SEQUENCE [LARGE SCALE GENOMIC DNA]</scope>
    <source>
        <strain evidence="3">Vibrio tapetis CECT4600</strain>
    </source>
</reference>
<evidence type="ECO:0000313" key="4">
    <source>
        <dbReference type="Proteomes" id="UP000235828"/>
    </source>
</evidence>